<evidence type="ECO:0000313" key="1">
    <source>
        <dbReference type="EMBL" id="WOS76265.1"/>
    </source>
</evidence>
<dbReference type="EMBL" id="CP136986">
    <property type="protein sequence ID" value="WOS76265.1"/>
    <property type="molecule type" value="Genomic_DNA"/>
</dbReference>
<proteinExistence type="predicted"/>
<accession>A0AAQ3LHQ4</accession>
<evidence type="ECO:0000313" key="2">
    <source>
        <dbReference type="Proteomes" id="UP001297540"/>
    </source>
</evidence>
<dbReference type="AlphaFoldDB" id="A0AAQ3LHQ4"/>
<sequence>MIKNILATIGLAVVVKAAFEHYREFQELKREKQGSREPTT</sequence>
<reference evidence="1" key="1">
    <citation type="submission" date="2023-06" db="EMBL/GenBank/DDBJ databases">
        <authorList>
            <consortium name="Clinical and Environmental Microbiology Branch: Whole genome sequencing antimicrobial resistance pathogens in the healthcare setting"/>
        </authorList>
    </citation>
    <scope>NUCLEOTIDE SEQUENCE</scope>
    <source>
        <strain evidence="1">2021CK-01020</strain>
    </source>
</reference>
<name>A0AAQ3LHQ4_PSEAI</name>
<gene>
    <name evidence="1" type="ORF">L4V69_27770</name>
</gene>
<dbReference type="Proteomes" id="UP001297540">
    <property type="component" value="Chromosome"/>
</dbReference>
<reference evidence="1" key="2">
    <citation type="submission" date="2023-10" db="EMBL/GenBank/DDBJ databases">
        <title>Pathogen: clinical or host-associated sample.</title>
        <authorList>
            <person name="Hergert J."/>
            <person name="Casey R."/>
            <person name="Wagner J."/>
            <person name="Young E.L."/>
            <person name="Oakeson K.F."/>
        </authorList>
    </citation>
    <scope>NUCLEOTIDE SEQUENCE</scope>
    <source>
        <strain evidence="1">2021CK-01020</strain>
    </source>
</reference>
<protein>
    <submittedName>
        <fullName evidence="1">Uncharacterized protein</fullName>
    </submittedName>
</protein>
<dbReference type="RefSeq" id="WP_310545989.1">
    <property type="nucleotide sequence ID" value="NZ_JAXCOW010000016.1"/>
</dbReference>
<organism evidence="1 2">
    <name type="scientific">Pseudomonas aeruginosa</name>
    <dbReference type="NCBI Taxonomy" id="287"/>
    <lineage>
        <taxon>Bacteria</taxon>
        <taxon>Pseudomonadati</taxon>
        <taxon>Pseudomonadota</taxon>
        <taxon>Gammaproteobacteria</taxon>
        <taxon>Pseudomonadales</taxon>
        <taxon>Pseudomonadaceae</taxon>
        <taxon>Pseudomonas</taxon>
    </lineage>
</organism>